<dbReference type="InterPro" id="IPR011009">
    <property type="entry name" value="Kinase-like_dom_sf"/>
</dbReference>
<dbReference type="GO" id="GO:0005886">
    <property type="term" value="C:plasma membrane"/>
    <property type="evidence" value="ECO:0007669"/>
    <property type="project" value="TreeGrafter"/>
</dbReference>
<evidence type="ECO:0000256" key="4">
    <source>
        <dbReference type="ARBA" id="ARBA00022692"/>
    </source>
</evidence>
<protein>
    <recommendedName>
        <fullName evidence="21">Cysteine-rich receptor-like protein kinase 10</fullName>
    </recommendedName>
</protein>
<dbReference type="AlphaFoldDB" id="A0A8T0X799"/>
<keyword evidence="10 16" id="KW-1133">Transmembrane helix</keyword>
<evidence type="ECO:0000313" key="20">
    <source>
        <dbReference type="Proteomes" id="UP000823388"/>
    </source>
</evidence>
<evidence type="ECO:0000256" key="11">
    <source>
        <dbReference type="ARBA" id="ARBA00023136"/>
    </source>
</evidence>
<evidence type="ECO:0000256" key="2">
    <source>
        <dbReference type="ARBA" id="ARBA00022527"/>
    </source>
</evidence>
<dbReference type="InterPro" id="IPR008271">
    <property type="entry name" value="Ser/Thr_kinase_AS"/>
</dbReference>
<dbReference type="PROSITE" id="PS51473">
    <property type="entry name" value="GNK2"/>
    <property type="match status" value="2"/>
</dbReference>
<feature type="domain" description="Gnk2-homologous" evidence="18">
    <location>
        <begin position="172"/>
        <end position="283"/>
    </location>
</feature>
<keyword evidence="12" id="KW-0675">Receptor</keyword>
<keyword evidence="9 14" id="KW-0067">ATP-binding</keyword>
<dbReference type="PROSITE" id="PS00107">
    <property type="entry name" value="PROTEIN_KINASE_ATP"/>
    <property type="match status" value="1"/>
</dbReference>
<keyword evidence="8" id="KW-0418">Kinase</keyword>
<dbReference type="PANTHER" id="PTHR27002:SF1040">
    <property type="entry name" value="OS07G0538400 PROTEIN"/>
    <property type="match status" value="1"/>
</dbReference>
<name>A0A8T0X799_PANVG</name>
<evidence type="ECO:0000256" key="5">
    <source>
        <dbReference type="ARBA" id="ARBA00022729"/>
    </source>
</evidence>
<evidence type="ECO:0000256" key="3">
    <source>
        <dbReference type="ARBA" id="ARBA00022679"/>
    </source>
</evidence>
<dbReference type="InterPro" id="IPR038408">
    <property type="entry name" value="GNK2_sf"/>
</dbReference>
<proteinExistence type="predicted"/>
<comment type="subcellular location">
    <subcellularLocation>
        <location evidence="1">Membrane</location>
        <topology evidence="1">Single-pass membrane protein</topology>
    </subcellularLocation>
</comment>
<evidence type="ECO:0000313" key="19">
    <source>
        <dbReference type="EMBL" id="KAG2657432.1"/>
    </source>
</evidence>
<gene>
    <name evidence="19" type="ORF">PVAP13_1KG147400</name>
</gene>
<keyword evidence="13" id="KW-0325">Glycoprotein</keyword>
<dbReference type="GO" id="GO:0005524">
    <property type="term" value="F:ATP binding"/>
    <property type="evidence" value="ECO:0007669"/>
    <property type="project" value="UniProtKB-UniRule"/>
</dbReference>
<feature type="transmembrane region" description="Helical" evidence="16">
    <location>
        <begin position="334"/>
        <end position="355"/>
    </location>
</feature>
<dbReference type="CDD" id="cd14066">
    <property type="entry name" value="STKc_IRAK"/>
    <property type="match status" value="1"/>
</dbReference>
<keyword evidence="6" id="KW-0677">Repeat</keyword>
<dbReference type="SMART" id="SM00220">
    <property type="entry name" value="S_TKc"/>
    <property type="match status" value="1"/>
</dbReference>
<dbReference type="CDD" id="cd23509">
    <property type="entry name" value="Gnk2-like"/>
    <property type="match status" value="2"/>
</dbReference>
<dbReference type="Proteomes" id="UP000823388">
    <property type="component" value="Chromosome 1K"/>
</dbReference>
<dbReference type="InterPro" id="IPR002902">
    <property type="entry name" value="GNK2"/>
</dbReference>
<keyword evidence="2" id="KW-0723">Serine/threonine-protein kinase</keyword>
<keyword evidence="5" id="KW-0732">Signal</keyword>
<evidence type="ECO:0000256" key="9">
    <source>
        <dbReference type="ARBA" id="ARBA00022840"/>
    </source>
</evidence>
<keyword evidence="20" id="KW-1185">Reference proteome</keyword>
<organism evidence="19 20">
    <name type="scientific">Panicum virgatum</name>
    <name type="common">Blackwell switchgrass</name>
    <dbReference type="NCBI Taxonomy" id="38727"/>
    <lineage>
        <taxon>Eukaryota</taxon>
        <taxon>Viridiplantae</taxon>
        <taxon>Streptophyta</taxon>
        <taxon>Embryophyta</taxon>
        <taxon>Tracheophyta</taxon>
        <taxon>Spermatophyta</taxon>
        <taxon>Magnoliopsida</taxon>
        <taxon>Liliopsida</taxon>
        <taxon>Poales</taxon>
        <taxon>Poaceae</taxon>
        <taxon>PACMAD clade</taxon>
        <taxon>Panicoideae</taxon>
        <taxon>Panicodae</taxon>
        <taxon>Paniceae</taxon>
        <taxon>Panicinae</taxon>
        <taxon>Panicum</taxon>
        <taxon>Panicum sect. Hiantes</taxon>
    </lineage>
</organism>
<feature type="region of interest" description="Disordered" evidence="15">
    <location>
        <begin position="294"/>
        <end position="322"/>
    </location>
</feature>
<dbReference type="PANTHER" id="PTHR27002">
    <property type="entry name" value="RECEPTOR-LIKE SERINE/THREONINE-PROTEIN KINASE SD1-8"/>
    <property type="match status" value="1"/>
</dbReference>
<dbReference type="FunFam" id="3.30.430.20:FF:000004">
    <property type="entry name" value="Receptor-like serine-threonine protein kinase"/>
    <property type="match status" value="1"/>
</dbReference>
<dbReference type="PROSITE" id="PS00108">
    <property type="entry name" value="PROTEIN_KINASE_ST"/>
    <property type="match status" value="1"/>
</dbReference>
<dbReference type="Gene3D" id="3.30.200.20">
    <property type="entry name" value="Phosphorylase Kinase, domain 1"/>
    <property type="match status" value="1"/>
</dbReference>
<dbReference type="Pfam" id="PF00069">
    <property type="entry name" value="Pkinase"/>
    <property type="match status" value="1"/>
</dbReference>
<evidence type="ECO:0000256" key="1">
    <source>
        <dbReference type="ARBA" id="ARBA00004167"/>
    </source>
</evidence>
<dbReference type="OrthoDB" id="4062651at2759"/>
<dbReference type="Pfam" id="PF01657">
    <property type="entry name" value="Stress-antifung"/>
    <property type="match status" value="1"/>
</dbReference>
<keyword evidence="11 16" id="KW-0472">Membrane</keyword>
<feature type="compositionally biased region" description="Low complexity" evidence="15">
    <location>
        <begin position="294"/>
        <end position="310"/>
    </location>
</feature>
<reference evidence="19" key="1">
    <citation type="submission" date="2020-05" db="EMBL/GenBank/DDBJ databases">
        <title>WGS assembly of Panicum virgatum.</title>
        <authorList>
            <person name="Lovell J.T."/>
            <person name="Jenkins J."/>
            <person name="Shu S."/>
            <person name="Juenger T.E."/>
            <person name="Schmutz J."/>
        </authorList>
    </citation>
    <scope>NUCLEOTIDE SEQUENCE</scope>
    <source>
        <strain evidence="19">AP13</strain>
    </source>
</reference>
<keyword evidence="3" id="KW-0808">Transferase</keyword>
<dbReference type="Gene3D" id="1.10.510.10">
    <property type="entry name" value="Transferase(Phosphotransferase) domain 1"/>
    <property type="match status" value="1"/>
</dbReference>
<dbReference type="InterPro" id="IPR017441">
    <property type="entry name" value="Protein_kinase_ATP_BS"/>
</dbReference>
<evidence type="ECO:0000259" key="18">
    <source>
        <dbReference type="PROSITE" id="PS51473"/>
    </source>
</evidence>
<feature type="domain" description="Protein kinase" evidence="17">
    <location>
        <begin position="397"/>
        <end position="673"/>
    </location>
</feature>
<accession>A0A8T0X799</accession>
<dbReference type="GO" id="GO:0004674">
    <property type="term" value="F:protein serine/threonine kinase activity"/>
    <property type="evidence" value="ECO:0007669"/>
    <property type="project" value="UniProtKB-KW"/>
</dbReference>
<evidence type="ECO:0000256" key="16">
    <source>
        <dbReference type="SAM" id="Phobius"/>
    </source>
</evidence>
<dbReference type="PROSITE" id="PS50011">
    <property type="entry name" value="PROTEIN_KINASE_DOM"/>
    <property type="match status" value="1"/>
</dbReference>
<dbReference type="GO" id="GO:0006950">
    <property type="term" value="P:response to stress"/>
    <property type="evidence" value="ECO:0007669"/>
    <property type="project" value="UniProtKB-ARBA"/>
</dbReference>
<dbReference type="SUPFAM" id="SSF56112">
    <property type="entry name" value="Protein kinase-like (PK-like)"/>
    <property type="match status" value="1"/>
</dbReference>
<keyword evidence="4 16" id="KW-0812">Transmembrane</keyword>
<feature type="domain" description="Gnk2-homologous" evidence="18">
    <location>
        <begin position="57"/>
        <end position="161"/>
    </location>
</feature>
<evidence type="ECO:0000256" key="8">
    <source>
        <dbReference type="ARBA" id="ARBA00022777"/>
    </source>
</evidence>
<evidence type="ECO:0000256" key="7">
    <source>
        <dbReference type="ARBA" id="ARBA00022741"/>
    </source>
</evidence>
<evidence type="ECO:0000256" key="14">
    <source>
        <dbReference type="PROSITE-ProRule" id="PRU10141"/>
    </source>
</evidence>
<evidence type="ECO:0000256" key="15">
    <source>
        <dbReference type="SAM" id="MobiDB-lite"/>
    </source>
</evidence>
<evidence type="ECO:0000256" key="10">
    <source>
        <dbReference type="ARBA" id="ARBA00022989"/>
    </source>
</evidence>
<dbReference type="FunFam" id="1.10.510.10:FF:000129">
    <property type="entry name" value="cysteine-rich receptor-like protein kinase 10"/>
    <property type="match status" value="1"/>
</dbReference>
<sequence length="697" mass="74763">MRHGVVTAASVDLSKKDSSIRSCCCSTTQRVMAKHLILAAFLAAVALLASGAAGQDYPRLACDYTAGNFTAGSRYLANIGIVGAALPKNASASPDLFAAAAAGAAPDKVWALALCRGDANATYCLGCLVQASRDLPNACAYNRDAAIYYDQCMLGYSAAGFPAAAAADSAGTTYESPSYEDIALEESPRFNRFRALLMSATADYAAYNSTRRRYAAGEVDMDLPDFPKLYSWAQCTPTPDLTPARCWRCLAGAVSRLSLLYTNSSVGMVLGVRCSIRYQTDPFMDGPVMVRQAAAHSPNSAAPSSGALAPAPAPAPPAAVPAGGAGRKYSVPGLVLIAVLPVLAAMNLITLLCFWRRRSPTKTKQSGPDYNNEAEGMEIVDTMLIDLSTLRAATGDFAEGNKLGEGEFGAVYKGVLPDGDEIAVKRMSKSLSQGVDELANELAVVAKLKHKNLVSLVGVCLEQQERLLVFEFVPNRSLDLVIFDTEKRKRLDWGKRYNIIDGIARGLQYLHEDSQLKVVHRDLKASNILLDSNMSPKISDFGLARIFSREQTHAVTNHLVGTYGYMAPEYRMRGHYSVKSDVFSFGVLVLEIVTGRSNNCCSDSQRSEDLLTWMWEHWMAGTALEMVDPALNGSFSEDEVRRCIHIGLLCVQENPGDRPVMASVVMTLGSDTVSLQAPAKPASFASYGGAKPGAASV</sequence>
<evidence type="ECO:0000256" key="13">
    <source>
        <dbReference type="ARBA" id="ARBA00023180"/>
    </source>
</evidence>
<dbReference type="EMBL" id="CM029037">
    <property type="protein sequence ID" value="KAG2657432.1"/>
    <property type="molecule type" value="Genomic_DNA"/>
</dbReference>
<evidence type="ECO:0000259" key="17">
    <source>
        <dbReference type="PROSITE" id="PS50011"/>
    </source>
</evidence>
<dbReference type="Gene3D" id="3.30.430.20">
    <property type="entry name" value="Gnk2 domain, C-X8-C-X2-C motif"/>
    <property type="match status" value="2"/>
</dbReference>
<evidence type="ECO:0000256" key="12">
    <source>
        <dbReference type="ARBA" id="ARBA00023170"/>
    </source>
</evidence>
<keyword evidence="7 14" id="KW-0547">Nucleotide-binding</keyword>
<comment type="caution">
    <text evidence="19">The sequence shown here is derived from an EMBL/GenBank/DDBJ whole genome shotgun (WGS) entry which is preliminary data.</text>
</comment>
<dbReference type="FunFam" id="3.30.200.20:FF:000727">
    <property type="entry name" value="Cysteine-rich RLK (RECEPTOR-like protein kinase) 23"/>
    <property type="match status" value="1"/>
</dbReference>
<evidence type="ECO:0000256" key="6">
    <source>
        <dbReference type="ARBA" id="ARBA00022737"/>
    </source>
</evidence>
<evidence type="ECO:0008006" key="21">
    <source>
        <dbReference type="Google" id="ProtNLM"/>
    </source>
</evidence>
<feature type="binding site" evidence="14">
    <location>
        <position position="425"/>
    </location>
    <ligand>
        <name>ATP</name>
        <dbReference type="ChEBI" id="CHEBI:30616"/>
    </ligand>
</feature>
<dbReference type="InterPro" id="IPR000719">
    <property type="entry name" value="Prot_kinase_dom"/>
</dbReference>